<evidence type="ECO:0000256" key="8">
    <source>
        <dbReference type="ARBA" id="ARBA00023163"/>
    </source>
</evidence>
<dbReference type="GeneTree" id="ENSGT01150000286934"/>
<name>A0A8C9W936_SCLFO</name>
<evidence type="ECO:0000313" key="12">
    <source>
        <dbReference type="Ensembl" id="ENSSFOP00015070451.1"/>
    </source>
</evidence>
<dbReference type="PANTHER" id="PTHR24393:SF151">
    <property type="entry name" value="C2H2-TYPE DOMAIN-CONTAINING PROTEIN"/>
    <property type="match status" value="1"/>
</dbReference>
<dbReference type="Pfam" id="PF00096">
    <property type="entry name" value="zf-C2H2"/>
    <property type="match status" value="5"/>
</dbReference>
<dbReference type="Proteomes" id="UP000694397">
    <property type="component" value="Chromosome 4"/>
</dbReference>
<protein>
    <recommendedName>
        <fullName evidence="11">C2H2-type domain-containing protein</fullName>
    </recommendedName>
</protein>
<sequence>FEPGEEKCKTLAKSHPGAGVYQGAAVGSNGPPFANATSESSERPHLCLECGKTFRLISSLRKHIRIHTGEKPYPCGVCGRHFRESGALKTHQRIHTGEKPYYCSDCGTSFRHLDGLRKHRRTHTGEKPYACVLCGKRLSRLQHLKHHQRIHTGERPCRCPRCHKCFKEPAALRKHLRTHREEAAGEDPAEACGERSGPGPAMAEDFGRLQAPMLSTQMGFGILKDQFEKWIRVEKLCSPEMVIKFCSCSSFPEITQ</sequence>
<comment type="subcellular location">
    <subcellularLocation>
        <location evidence="1">Nucleus</location>
    </subcellularLocation>
</comment>
<feature type="domain" description="C2H2-type" evidence="11">
    <location>
        <begin position="157"/>
        <end position="184"/>
    </location>
</feature>
<dbReference type="PROSITE" id="PS50157">
    <property type="entry name" value="ZINC_FINGER_C2H2_2"/>
    <property type="match status" value="5"/>
</dbReference>
<keyword evidence="4 10" id="KW-0863">Zinc-finger</keyword>
<dbReference type="FunFam" id="3.30.160.60:FF:000478">
    <property type="entry name" value="Zinc finger protein 133"/>
    <property type="match status" value="1"/>
</dbReference>
<keyword evidence="13" id="KW-1185">Reference proteome</keyword>
<feature type="domain" description="C2H2-type" evidence="11">
    <location>
        <begin position="101"/>
        <end position="128"/>
    </location>
</feature>
<dbReference type="GO" id="GO:0008270">
    <property type="term" value="F:zinc ion binding"/>
    <property type="evidence" value="ECO:0007669"/>
    <property type="project" value="UniProtKB-KW"/>
</dbReference>
<feature type="domain" description="C2H2-type" evidence="11">
    <location>
        <begin position="129"/>
        <end position="156"/>
    </location>
</feature>
<evidence type="ECO:0000256" key="9">
    <source>
        <dbReference type="ARBA" id="ARBA00023242"/>
    </source>
</evidence>
<dbReference type="PANTHER" id="PTHR24393">
    <property type="entry name" value="ZINC FINGER PROTEIN"/>
    <property type="match status" value="1"/>
</dbReference>
<dbReference type="Gene3D" id="3.30.160.60">
    <property type="entry name" value="Classic Zinc Finger"/>
    <property type="match status" value="5"/>
</dbReference>
<evidence type="ECO:0000256" key="6">
    <source>
        <dbReference type="ARBA" id="ARBA00023015"/>
    </source>
</evidence>
<evidence type="ECO:0000313" key="13">
    <source>
        <dbReference type="Proteomes" id="UP000694397"/>
    </source>
</evidence>
<evidence type="ECO:0000256" key="5">
    <source>
        <dbReference type="ARBA" id="ARBA00022833"/>
    </source>
</evidence>
<feature type="domain" description="C2H2-type" evidence="11">
    <location>
        <begin position="73"/>
        <end position="100"/>
    </location>
</feature>
<reference evidence="12" key="3">
    <citation type="submission" date="2025-09" db="UniProtKB">
        <authorList>
            <consortium name="Ensembl"/>
        </authorList>
    </citation>
    <scope>IDENTIFICATION</scope>
</reference>
<evidence type="ECO:0000259" key="11">
    <source>
        <dbReference type="PROSITE" id="PS50157"/>
    </source>
</evidence>
<dbReference type="FunFam" id="3.30.160.60:FF:001344">
    <property type="entry name" value="Zinc finger protein 16 like"/>
    <property type="match status" value="1"/>
</dbReference>
<dbReference type="AlphaFoldDB" id="A0A8C9W936"/>
<dbReference type="GO" id="GO:0001228">
    <property type="term" value="F:DNA-binding transcription activator activity, RNA polymerase II-specific"/>
    <property type="evidence" value="ECO:0007669"/>
    <property type="project" value="TreeGrafter"/>
</dbReference>
<keyword evidence="5" id="KW-0862">Zinc</keyword>
<dbReference type="InterPro" id="IPR036236">
    <property type="entry name" value="Znf_C2H2_sf"/>
</dbReference>
<dbReference type="FunFam" id="3.30.160.60:FF:000054">
    <property type="entry name" value="Zinc finger protein 711"/>
    <property type="match status" value="1"/>
</dbReference>
<organism evidence="12 13">
    <name type="scientific">Scleropages formosus</name>
    <name type="common">Asian bonytongue</name>
    <name type="synonym">Osteoglossum formosum</name>
    <dbReference type="NCBI Taxonomy" id="113540"/>
    <lineage>
        <taxon>Eukaryota</taxon>
        <taxon>Metazoa</taxon>
        <taxon>Chordata</taxon>
        <taxon>Craniata</taxon>
        <taxon>Vertebrata</taxon>
        <taxon>Euteleostomi</taxon>
        <taxon>Actinopterygii</taxon>
        <taxon>Neopterygii</taxon>
        <taxon>Teleostei</taxon>
        <taxon>Osteoglossocephala</taxon>
        <taxon>Osteoglossomorpha</taxon>
        <taxon>Osteoglossiformes</taxon>
        <taxon>Osteoglossidae</taxon>
        <taxon>Scleropages</taxon>
    </lineage>
</organism>
<keyword evidence="8" id="KW-0804">Transcription</keyword>
<evidence type="ECO:0000256" key="3">
    <source>
        <dbReference type="ARBA" id="ARBA00022737"/>
    </source>
</evidence>
<feature type="domain" description="C2H2-type" evidence="11">
    <location>
        <begin position="45"/>
        <end position="72"/>
    </location>
</feature>
<dbReference type="SUPFAM" id="SSF57667">
    <property type="entry name" value="beta-beta-alpha zinc fingers"/>
    <property type="match status" value="3"/>
</dbReference>
<dbReference type="SMART" id="SM00355">
    <property type="entry name" value="ZnF_C2H2"/>
    <property type="match status" value="5"/>
</dbReference>
<dbReference type="FunFam" id="3.30.160.60:FF:000100">
    <property type="entry name" value="Zinc finger 45-like"/>
    <property type="match status" value="1"/>
</dbReference>
<accession>A0A8C9W936</accession>
<evidence type="ECO:0000256" key="2">
    <source>
        <dbReference type="ARBA" id="ARBA00022723"/>
    </source>
</evidence>
<keyword evidence="6" id="KW-0805">Transcription regulation</keyword>
<dbReference type="PROSITE" id="PS00028">
    <property type="entry name" value="ZINC_FINGER_C2H2_1"/>
    <property type="match status" value="5"/>
</dbReference>
<keyword evidence="2" id="KW-0479">Metal-binding</keyword>
<evidence type="ECO:0000256" key="1">
    <source>
        <dbReference type="ARBA" id="ARBA00004123"/>
    </source>
</evidence>
<evidence type="ECO:0000256" key="7">
    <source>
        <dbReference type="ARBA" id="ARBA00023125"/>
    </source>
</evidence>
<dbReference type="GO" id="GO:0000978">
    <property type="term" value="F:RNA polymerase II cis-regulatory region sequence-specific DNA binding"/>
    <property type="evidence" value="ECO:0007669"/>
    <property type="project" value="TreeGrafter"/>
</dbReference>
<evidence type="ECO:0000256" key="4">
    <source>
        <dbReference type="ARBA" id="ARBA00022771"/>
    </source>
</evidence>
<dbReference type="GO" id="GO:0005634">
    <property type="term" value="C:nucleus"/>
    <property type="evidence" value="ECO:0007669"/>
    <property type="project" value="UniProtKB-SubCell"/>
</dbReference>
<keyword evidence="7" id="KW-0238">DNA-binding</keyword>
<reference evidence="12 13" key="1">
    <citation type="submission" date="2019-04" db="EMBL/GenBank/DDBJ databases">
        <authorList>
            <consortium name="Wellcome Sanger Institute Data Sharing"/>
        </authorList>
    </citation>
    <scope>NUCLEOTIDE SEQUENCE [LARGE SCALE GENOMIC DNA]</scope>
</reference>
<dbReference type="InterPro" id="IPR013087">
    <property type="entry name" value="Znf_C2H2_type"/>
</dbReference>
<dbReference type="OrthoDB" id="6077919at2759"/>
<reference evidence="12" key="2">
    <citation type="submission" date="2025-08" db="UniProtKB">
        <authorList>
            <consortium name="Ensembl"/>
        </authorList>
    </citation>
    <scope>IDENTIFICATION</scope>
</reference>
<evidence type="ECO:0000256" key="10">
    <source>
        <dbReference type="PROSITE-ProRule" id="PRU00042"/>
    </source>
</evidence>
<keyword evidence="9" id="KW-0539">Nucleus</keyword>
<dbReference type="Ensembl" id="ENSSFOT00015046483.1">
    <property type="protein sequence ID" value="ENSSFOP00015070451.1"/>
    <property type="gene ID" value="ENSSFOG00015028215.1"/>
</dbReference>
<dbReference type="FunFam" id="3.30.160.60:FF:000358">
    <property type="entry name" value="zinc finger protein 24"/>
    <property type="match status" value="1"/>
</dbReference>
<keyword evidence="3" id="KW-0677">Repeat</keyword>
<proteinExistence type="predicted"/>